<dbReference type="InterPro" id="IPR017871">
    <property type="entry name" value="ABC_transporter-like_CS"/>
</dbReference>
<sequence>MTAPILSLDRVDFHYDGNHQNVLKNLSLQISEGSVTALLGPNGAGKSTLLHILLGWLQPTSGDIRLKDRPLHSYTRREAGQMMALVPQIEHMPFDYSVLEYVLLGRTPYLNPLEMPRKEDLEASHHALELAGLGEMETRTVTSLSGGERQLVLLARALAQQPHVILLDEPTSHLDLANKVRLIRILRQLHASGSTIFLTTHEPDVAAAIASEIVLLRGGSLLTAGSVSEVFTEENLTAAYGVPVRIIQVDGQKVALWT</sequence>
<dbReference type="InterPro" id="IPR027417">
    <property type="entry name" value="P-loop_NTPase"/>
</dbReference>
<dbReference type="PANTHER" id="PTHR42794:SF1">
    <property type="entry name" value="HEMIN IMPORT ATP-BINDING PROTEIN HMUV"/>
    <property type="match status" value="1"/>
</dbReference>
<keyword evidence="4" id="KW-1278">Translocase</keyword>
<dbReference type="Proteomes" id="UP000050430">
    <property type="component" value="Unassembled WGS sequence"/>
</dbReference>
<gene>
    <name evidence="6" type="ORF">ADM99_00480</name>
</gene>
<evidence type="ECO:0000313" key="7">
    <source>
        <dbReference type="Proteomes" id="UP000050430"/>
    </source>
</evidence>
<dbReference type="EMBL" id="LGCK01000001">
    <property type="protein sequence ID" value="KPL75129.1"/>
    <property type="molecule type" value="Genomic_DNA"/>
</dbReference>
<dbReference type="PROSITE" id="PS00211">
    <property type="entry name" value="ABC_TRANSPORTER_1"/>
    <property type="match status" value="1"/>
</dbReference>
<organism evidence="6 7">
    <name type="scientific">Leptolinea tardivitalis</name>
    <dbReference type="NCBI Taxonomy" id="229920"/>
    <lineage>
        <taxon>Bacteria</taxon>
        <taxon>Bacillati</taxon>
        <taxon>Chloroflexota</taxon>
        <taxon>Anaerolineae</taxon>
        <taxon>Anaerolineales</taxon>
        <taxon>Anaerolineaceae</taxon>
        <taxon>Leptolinea</taxon>
    </lineage>
</organism>
<proteinExistence type="predicted"/>
<evidence type="ECO:0000256" key="1">
    <source>
        <dbReference type="ARBA" id="ARBA00022448"/>
    </source>
</evidence>
<keyword evidence="3" id="KW-0067">ATP-binding</keyword>
<dbReference type="InterPro" id="IPR003439">
    <property type="entry name" value="ABC_transporter-like_ATP-bd"/>
</dbReference>
<dbReference type="OrthoDB" id="9799337at2"/>
<evidence type="ECO:0000256" key="4">
    <source>
        <dbReference type="ARBA" id="ARBA00022967"/>
    </source>
</evidence>
<dbReference type="FunFam" id="3.40.50.300:FF:000134">
    <property type="entry name" value="Iron-enterobactin ABC transporter ATP-binding protein"/>
    <property type="match status" value="1"/>
</dbReference>
<keyword evidence="7" id="KW-1185">Reference proteome</keyword>
<dbReference type="CDD" id="cd03214">
    <property type="entry name" value="ABC_Iron-Siderophores_B12_Hemin"/>
    <property type="match status" value="1"/>
</dbReference>
<dbReference type="SMART" id="SM00382">
    <property type="entry name" value="AAA"/>
    <property type="match status" value="1"/>
</dbReference>
<dbReference type="InterPro" id="IPR003593">
    <property type="entry name" value="AAA+_ATPase"/>
</dbReference>
<name>A0A0P6Y0U8_9CHLR</name>
<dbReference type="GO" id="GO:0005524">
    <property type="term" value="F:ATP binding"/>
    <property type="evidence" value="ECO:0007669"/>
    <property type="project" value="UniProtKB-KW"/>
</dbReference>
<dbReference type="STRING" id="229920.ADM99_00480"/>
<evidence type="ECO:0000259" key="5">
    <source>
        <dbReference type="PROSITE" id="PS50893"/>
    </source>
</evidence>
<dbReference type="PANTHER" id="PTHR42794">
    <property type="entry name" value="HEMIN IMPORT ATP-BINDING PROTEIN HMUV"/>
    <property type="match status" value="1"/>
</dbReference>
<keyword evidence="1" id="KW-0813">Transport</keyword>
<feature type="domain" description="ABC transporter" evidence="5">
    <location>
        <begin position="6"/>
        <end position="243"/>
    </location>
</feature>
<dbReference type="Gene3D" id="3.40.50.300">
    <property type="entry name" value="P-loop containing nucleotide triphosphate hydrolases"/>
    <property type="match status" value="1"/>
</dbReference>
<dbReference type="AlphaFoldDB" id="A0A0P6Y0U8"/>
<dbReference type="RefSeq" id="WP_062420660.1">
    <property type="nucleotide sequence ID" value="NZ_BBYA01000003.1"/>
</dbReference>
<evidence type="ECO:0000256" key="2">
    <source>
        <dbReference type="ARBA" id="ARBA00022741"/>
    </source>
</evidence>
<keyword evidence="2" id="KW-0547">Nucleotide-binding</keyword>
<dbReference type="PROSITE" id="PS50893">
    <property type="entry name" value="ABC_TRANSPORTER_2"/>
    <property type="match status" value="1"/>
</dbReference>
<protein>
    <recommendedName>
        <fullName evidence="5">ABC transporter domain-containing protein</fullName>
    </recommendedName>
</protein>
<dbReference type="GO" id="GO:0016887">
    <property type="term" value="F:ATP hydrolysis activity"/>
    <property type="evidence" value="ECO:0007669"/>
    <property type="project" value="InterPro"/>
</dbReference>
<evidence type="ECO:0000256" key="3">
    <source>
        <dbReference type="ARBA" id="ARBA00022840"/>
    </source>
</evidence>
<dbReference type="Pfam" id="PF00005">
    <property type="entry name" value="ABC_tran"/>
    <property type="match status" value="1"/>
</dbReference>
<reference evidence="6 7" key="1">
    <citation type="submission" date="2015-07" db="EMBL/GenBank/DDBJ databases">
        <title>Genome sequence of Leptolinea tardivitalis DSM 16556.</title>
        <authorList>
            <person name="Hemp J."/>
            <person name="Ward L.M."/>
            <person name="Pace L.A."/>
            <person name="Fischer W.W."/>
        </authorList>
    </citation>
    <scope>NUCLEOTIDE SEQUENCE [LARGE SCALE GENOMIC DNA]</scope>
    <source>
        <strain evidence="6 7">YMTK-2</strain>
    </source>
</reference>
<comment type="caution">
    <text evidence="6">The sequence shown here is derived from an EMBL/GenBank/DDBJ whole genome shotgun (WGS) entry which is preliminary data.</text>
</comment>
<evidence type="ECO:0000313" key="6">
    <source>
        <dbReference type="EMBL" id="KPL75129.1"/>
    </source>
</evidence>
<accession>A0A0P6Y0U8</accession>
<dbReference type="SUPFAM" id="SSF52540">
    <property type="entry name" value="P-loop containing nucleoside triphosphate hydrolases"/>
    <property type="match status" value="1"/>
</dbReference>